<dbReference type="WBParaSite" id="nRc.2.0.1.t39449-RA">
    <property type="protein sequence ID" value="nRc.2.0.1.t39449-RA"/>
    <property type="gene ID" value="nRc.2.0.1.g39449"/>
</dbReference>
<feature type="chain" id="PRO_5037984966" evidence="1">
    <location>
        <begin position="22"/>
        <end position="126"/>
    </location>
</feature>
<dbReference type="AlphaFoldDB" id="A0A915KN35"/>
<feature type="signal peptide" evidence="1">
    <location>
        <begin position="1"/>
        <end position="21"/>
    </location>
</feature>
<evidence type="ECO:0000256" key="1">
    <source>
        <dbReference type="SAM" id="SignalP"/>
    </source>
</evidence>
<sequence>MKATTTIFTILVLLAVGTIRSDPNDEEAAVEVATTPDPDGHGIHGLWNKAQRFYGRMNQYLDPQDRLKMDQVFGHMTTFLRQVHNNPQEIVQTLKKGIDNARQQARNDQSVKKLTDEFDRIKRKVW</sequence>
<accession>A0A915KN35</accession>
<keyword evidence="1" id="KW-0732">Signal</keyword>
<keyword evidence="2" id="KW-1185">Reference proteome</keyword>
<reference evidence="3" key="1">
    <citation type="submission" date="2022-11" db="UniProtKB">
        <authorList>
            <consortium name="WormBaseParasite"/>
        </authorList>
    </citation>
    <scope>IDENTIFICATION</scope>
</reference>
<organism evidence="2 3">
    <name type="scientific">Romanomermis culicivorax</name>
    <name type="common">Nematode worm</name>
    <dbReference type="NCBI Taxonomy" id="13658"/>
    <lineage>
        <taxon>Eukaryota</taxon>
        <taxon>Metazoa</taxon>
        <taxon>Ecdysozoa</taxon>
        <taxon>Nematoda</taxon>
        <taxon>Enoplea</taxon>
        <taxon>Dorylaimia</taxon>
        <taxon>Mermithida</taxon>
        <taxon>Mermithoidea</taxon>
        <taxon>Mermithidae</taxon>
        <taxon>Romanomermis</taxon>
    </lineage>
</organism>
<protein>
    <submittedName>
        <fullName evidence="3">Uncharacterized protein</fullName>
    </submittedName>
</protein>
<proteinExistence type="predicted"/>
<evidence type="ECO:0000313" key="3">
    <source>
        <dbReference type="WBParaSite" id="nRc.2.0.1.t39449-RA"/>
    </source>
</evidence>
<name>A0A915KN35_ROMCU</name>
<dbReference type="Proteomes" id="UP000887565">
    <property type="component" value="Unplaced"/>
</dbReference>
<evidence type="ECO:0000313" key="2">
    <source>
        <dbReference type="Proteomes" id="UP000887565"/>
    </source>
</evidence>